<keyword evidence="1" id="KW-0812">Transmembrane</keyword>
<dbReference type="Proteomes" id="UP000053372">
    <property type="component" value="Unassembled WGS sequence"/>
</dbReference>
<dbReference type="Gene3D" id="3.40.250.10">
    <property type="entry name" value="Rhodanese-like domain"/>
    <property type="match status" value="1"/>
</dbReference>
<dbReference type="Gene3D" id="6.10.140.1340">
    <property type="match status" value="1"/>
</dbReference>
<sequence>MTITNKEKNGNRLQNIHPVILKKWLEMGNIILVDVREAAEYAGERIQGATRVSLSNFDPRKIPLDEGKKLVLYCQTGKRSAQAAQKLFAASFNEVTGLEGGLNAWKEAGYPIETNKNAPMSIMRQVQIVAGSLVVTGTLLGAFVSPWFLILSGFIGSGLVFAGISNTCALGLLLAKIPWNQN</sequence>
<evidence type="ECO:0000313" key="3">
    <source>
        <dbReference type="EMBL" id="KST63591.1"/>
    </source>
</evidence>
<dbReference type="RefSeq" id="WP_027844100.1">
    <property type="nucleotide sequence ID" value="NZ_LMTZ01000127.1"/>
</dbReference>
<dbReference type="InterPro" id="IPR001763">
    <property type="entry name" value="Rhodanese-like_dom"/>
</dbReference>
<dbReference type="CDD" id="cd00158">
    <property type="entry name" value="RHOD"/>
    <property type="match status" value="1"/>
</dbReference>
<dbReference type="EMBL" id="LMTZ01000127">
    <property type="protein sequence ID" value="KST64165.1"/>
    <property type="molecule type" value="Genomic_DNA"/>
</dbReference>
<name>A0A0V7ZGN5_9CYAN</name>
<keyword evidence="5" id="KW-1185">Reference proteome</keyword>
<protein>
    <recommendedName>
        <fullName evidence="2">Rhodanese domain-containing protein</fullName>
    </recommendedName>
</protein>
<feature type="transmembrane region" description="Helical" evidence="1">
    <location>
        <begin position="154"/>
        <end position="175"/>
    </location>
</feature>
<organism evidence="3 5">
    <name type="scientific">Mastigocoleus testarum BC008</name>
    <dbReference type="NCBI Taxonomy" id="371196"/>
    <lineage>
        <taxon>Bacteria</taxon>
        <taxon>Bacillati</taxon>
        <taxon>Cyanobacteriota</taxon>
        <taxon>Cyanophyceae</taxon>
        <taxon>Nostocales</taxon>
        <taxon>Hapalosiphonaceae</taxon>
        <taxon>Mastigocoleus</taxon>
    </lineage>
</organism>
<keyword evidence="1" id="KW-1133">Transmembrane helix</keyword>
<gene>
    <name evidence="3" type="ORF">BC008_14100</name>
    <name evidence="4" type="ORF">BC008_16100</name>
</gene>
<dbReference type="Pfam" id="PF00581">
    <property type="entry name" value="Rhodanese"/>
    <property type="match status" value="1"/>
</dbReference>
<reference evidence="3 5" key="1">
    <citation type="journal article" date="2015" name="Genome Announc.">
        <title>Draft Genome of the Euendolithic (true boring) Cyanobacterium Mastigocoleus testarum strain BC008.</title>
        <authorList>
            <person name="Guida B.S."/>
            <person name="Garcia-Pichel F."/>
        </authorList>
    </citation>
    <scope>NUCLEOTIDE SEQUENCE [LARGE SCALE GENOMIC DNA]</scope>
    <source>
        <strain evidence="3 5">BC008</strain>
    </source>
</reference>
<evidence type="ECO:0000313" key="5">
    <source>
        <dbReference type="Proteomes" id="UP000053372"/>
    </source>
</evidence>
<feature type="domain" description="Rhodanese" evidence="2">
    <location>
        <begin position="26"/>
        <end position="114"/>
    </location>
</feature>
<accession>A0A0V7ZGN5</accession>
<dbReference type="PANTHER" id="PTHR43031">
    <property type="entry name" value="FAD-DEPENDENT OXIDOREDUCTASE"/>
    <property type="match status" value="1"/>
</dbReference>
<dbReference type="InterPro" id="IPR050229">
    <property type="entry name" value="GlpE_sulfurtransferase"/>
</dbReference>
<evidence type="ECO:0000313" key="4">
    <source>
        <dbReference type="EMBL" id="KST64165.1"/>
    </source>
</evidence>
<dbReference type="PANTHER" id="PTHR43031:SF1">
    <property type="entry name" value="PYRIDINE NUCLEOTIDE-DISULPHIDE OXIDOREDUCTASE"/>
    <property type="match status" value="1"/>
</dbReference>
<comment type="caution">
    <text evidence="3">The sequence shown here is derived from an EMBL/GenBank/DDBJ whole genome shotgun (WGS) entry which is preliminary data.</text>
</comment>
<dbReference type="Pfam" id="PF11127">
    <property type="entry name" value="YgaP-like_TM"/>
    <property type="match status" value="1"/>
</dbReference>
<dbReference type="InterPro" id="IPR021309">
    <property type="entry name" value="YgaP-like_TM"/>
</dbReference>
<evidence type="ECO:0000256" key="1">
    <source>
        <dbReference type="SAM" id="Phobius"/>
    </source>
</evidence>
<proteinExistence type="predicted"/>
<dbReference type="SMART" id="SM00450">
    <property type="entry name" value="RHOD"/>
    <property type="match status" value="1"/>
</dbReference>
<keyword evidence="1" id="KW-0472">Membrane</keyword>
<dbReference type="AlphaFoldDB" id="A0A0V7ZGN5"/>
<dbReference type="SUPFAM" id="SSF52821">
    <property type="entry name" value="Rhodanese/Cell cycle control phosphatase"/>
    <property type="match status" value="1"/>
</dbReference>
<dbReference type="OrthoDB" id="9792975at2"/>
<dbReference type="EMBL" id="LMTZ01000136">
    <property type="protein sequence ID" value="KST63591.1"/>
    <property type="molecule type" value="Genomic_DNA"/>
</dbReference>
<dbReference type="InterPro" id="IPR036873">
    <property type="entry name" value="Rhodanese-like_dom_sf"/>
</dbReference>
<evidence type="ECO:0000259" key="2">
    <source>
        <dbReference type="PROSITE" id="PS50206"/>
    </source>
</evidence>
<feature type="transmembrane region" description="Helical" evidence="1">
    <location>
        <begin position="126"/>
        <end position="148"/>
    </location>
</feature>
<dbReference type="PROSITE" id="PS50206">
    <property type="entry name" value="RHODANESE_3"/>
    <property type="match status" value="1"/>
</dbReference>